<gene>
    <name evidence="2" type="ORF">SAMN06295964_0235</name>
</gene>
<evidence type="ECO:0000313" key="2">
    <source>
        <dbReference type="EMBL" id="SKB03358.1"/>
    </source>
</evidence>
<dbReference type="RefSeq" id="WP_078698448.1">
    <property type="nucleotide sequence ID" value="NZ_LT796768.1"/>
</dbReference>
<evidence type="ECO:0000313" key="3">
    <source>
        <dbReference type="Proteomes" id="UP000191040"/>
    </source>
</evidence>
<protein>
    <recommendedName>
        <fullName evidence="1">DUF4439 domain-containing protein</fullName>
    </recommendedName>
</protein>
<reference evidence="3" key="1">
    <citation type="submission" date="2017-02" db="EMBL/GenBank/DDBJ databases">
        <authorList>
            <person name="Varghese N."/>
            <person name="Submissions S."/>
        </authorList>
    </citation>
    <scope>NUCLEOTIDE SEQUENCE [LARGE SCALE GENOMIC DNA]</scope>
    <source>
        <strain evidence="3">9H-4</strain>
    </source>
</reference>
<proteinExistence type="predicted"/>
<name>A0A1T4YP60_9ACTN</name>
<dbReference type="SUPFAM" id="SSF47240">
    <property type="entry name" value="Ferritin-like"/>
    <property type="match status" value="1"/>
</dbReference>
<accession>A0A1T4YP60</accession>
<dbReference type="AlphaFoldDB" id="A0A1T4YP60"/>
<keyword evidence="3" id="KW-1185">Reference proteome</keyword>
<dbReference type="InterPro" id="IPR012347">
    <property type="entry name" value="Ferritin-like"/>
</dbReference>
<dbReference type="Gene3D" id="1.20.1260.10">
    <property type="match status" value="1"/>
</dbReference>
<dbReference type="Pfam" id="PF14530">
    <property type="entry name" value="DUF4439"/>
    <property type="match status" value="1"/>
</dbReference>
<dbReference type="Proteomes" id="UP000191040">
    <property type="component" value="Chromosome I"/>
</dbReference>
<dbReference type="OrthoDB" id="5195580at2"/>
<evidence type="ECO:0000259" key="1">
    <source>
        <dbReference type="Pfam" id="PF14530"/>
    </source>
</evidence>
<dbReference type="InterPro" id="IPR009078">
    <property type="entry name" value="Ferritin-like_SF"/>
</dbReference>
<dbReference type="EMBL" id="LT796768">
    <property type="protein sequence ID" value="SKB03358.1"/>
    <property type="molecule type" value="Genomic_DNA"/>
</dbReference>
<feature type="domain" description="DUF4439" evidence="1">
    <location>
        <begin position="12"/>
        <end position="135"/>
    </location>
</feature>
<organism evidence="2 3">
    <name type="scientific">Aeromicrobium choanae</name>
    <dbReference type="NCBI Taxonomy" id="1736691"/>
    <lineage>
        <taxon>Bacteria</taxon>
        <taxon>Bacillati</taxon>
        <taxon>Actinomycetota</taxon>
        <taxon>Actinomycetes</taxon>
        <taxon>Propionibacteriales</taxon>
        <taxon>Nocardioidaceae</taxon>
        <taxon>Aeromicrobium</taxon>
    </lineage>
</organism>
<dbReference type="STRING" id="1736691.SAMN06295964_0235"/>
<dbReference type="InterPro" id="IPR029447">
    <property type="entry name" value="DUF4439"/>
</dbReference>
<sequence>MSTATELRLTQRWLALEHEAIWTLGLVGARVPALADAAEDALATHSTTRDRLSDAVRKLGGSPVATQPSYDVAEPTNAATGRTLVRDVESRIAAACVRLVAATTDQARDRAVRGLRAAAVAEVRWGGEPDPFPGLD</sequence>